<evidence type="ECO:0000256" key="3">
    <source>
        <dbReference type="ARBA" id="ARBA00022989"/>
    </source>
</evidence>
<evidence type="ECO:0000256" key="5">
    <source>
        <dbReference type="SAM" id="MobiDB-lite"/>
    </source>
</evidence>
<comment type="subcellular location">
    <subcellularLocation>
        <location evidence="1">Membrane</location>
        <topology evidence="1">Multi-pass membrane protein</topology>
    </subcellularLocation>
</comment>
<dbReference type="GO" id="GO:0015179">
    <property type="term" value="F:L-amino acid transmembrane transporter activity"/>
    <property type="evidence" value="ECO:0007669"/>
    <property type="project" value="TreeGrafter"/>
</dbReference>
<keyword evidence="3 6" id="KW-1133">Transmembrane helix</keyword>
<keyword evidence="9" id="KW-1185">Reference proteome</keyword>
<evidence type="ECO:0000256" key="6">
    <source>
        <dbReference type="SAM" id="Phobius"/>
    </source>
</evidence>
<feature type="transmembrane region" description="Helical" evidence="6">
    <location>
        <begin position="83"/>
        <end position="107"/>
    </location>
</feature>
<protein>
    <recommendedName>
        <fullName evidence="7">Amino acid transporter transmembrane domain-containing protein</fullName>
    </recommendedName>
</protein>
<proteinExistence type="predicted"/>
<feature type="transmembrane region" description="Helical" evidence="6">
    <location>
        <begin position="259"/>
        <end position="284"/>
    </location>
</feature>
<feature type="domain" description="Amino acid transporter transmembrane" evidence="7">
    <location>
        <begin position="53"/>
        <end position="500"/>
    </location>
</feature>
<comment type="caution">
    <text evidence="8">The sequence shown here is derived from an EMBL/GenBank/DDBJ whole genome shotgun (WGS) entry which is preliminary data.</text>
</comment>
<feature type="transmembrane region" description="Helical" evidence="6">
    <location>
        <begin position="304"/>
        <end position="327"/>
    </location>
</feature>
<feature type="transmembrane region" description="Helical" evidence="6">
    <location>
        <begin position="347"/>
        <end position="373"/>
    </location>
</feature>
<dbReference type="AlphaFoldDB" id="A0AAV0WVI1"/>
<feature type="transmembrane region" description="Helical" evidence="6">
    <location>
        <begin position="146"/>
        <end position="171"/>
    </location>
</feature>
<name>A0AAV0WVI1_9HEMI</name>
<keyword evidence="4 6" id="KW-0472">Membrane</keyword>
<dbReference type="InterPro" id="IPR013057">
    <property type="entry name" value="AA_transpt_TM"/>
</dbReference>
<feature type="transmembrane region" description="Helical" evidence="6">
    <location>
        <begin position="183"/>
        <end position="204"/>
    </location>
</feature>
<feature type="transmembrane region" description="Helical" evidence="6">
    <location>
        <begin position="470"/>
        <end position="494"/>
    </location>
</feature>
<dbReference type="PANTHER" id="PTHR22950">
    <property type="entry name" value="AMINO ACID TRANSPORTER"/>
    <property type="match status" value="1"/>
</dbReference>
<feature type="compositionally biased region" description="Low complexity" evidence="5">
    <location>
        <begin position="1"/>
        <end position="10"/>
    </location>
</feature>
<organism evidence="8 9">
    <name type="scientific">Macrosiphum euphorbiae</name>
    <name type="common">potato aphid</name>
    <dbReference type="NCBI Taxonomy" id="13131"/>
    <lineage>
        <taxon>Eukaryota</taxon>
        <taxon>Metazoa</taxon>
        <taxon>Ecdysozoa</taxon>
        <taxon>Arthropoda</taxon>
        <taxon>Hexapoda</taxon>
        <taxon>Insecta</taxon>
        <taxon>Pterygota</taxon>
        <taxon>Neoptera</taxon>
        <taxon>Paraneoptera</taxon>
        <taxon>Hemiptera</taxon>
        <taxon>Sternorrhyncha</taxon>
        <taxon>Aphidomorpha</taxon>
        <taxon>Aphidoidea</taxon>
        <taxon>Aphididae</taxon>
        <taxon>Macrosiphini</taxon>
        <taxon>Macrosiphum</taxon>
    </lineage>
</organism>
<reference evidence="8 9" key="1">
    <citation type="submission" date="2023-01" db="EMBL/GenBank/DDBJ databases">
        <authorList>
            <person name="Whitehead M."/>
        </authorList>
    </citation>
    <scope>NUCLEOTIDE SEQUENCE [LARGE SCALE GENOMIC DNA]</scope>
</reference>
<feature type="region of interest" description="Disordered" evidence="5">
    <location>
        <begin position="1"/>
        <end position="39"/>
    </location>
</feature>
<dbReference type="GO" id="GO:0005774">
    <property type="term" value="C:vacuolar membrane"/>
    <property type="evidence" value="ECO:0007669"/>
    <property type="project" value="TreeGrafter"/>
</dbReference>
<keyword evidence="2 6" id="KW-0812">Transmembrane</keyword>
<dbReference type="EMBL" id="CARXXK010000002">
    <property type="protein sequence ID" value="CAI6359619.1"/>
    <property type="molecule type" value="Genomic_DNA"/>
</dbReference>
<feature type="transmembrane region" description="Helical" evidence="6">
    <location>
        <begin position="447"/>
        <end position="464"/>
    </location>
</feature>
<evidence type="ECO:0000256" key="1">
    <source>
        <dbReference type="ARBA" id="ARBA00004141"/>
    </source>
</evidence>
<dbReference type="Proteomes" id="UP001160148">
    <property type="component" value="Unassembled WGS sequence"/>
</dbReference>
<feature type="transmembrane region" description="Helical" evidence="6">
    <location>
        <begin position="216"/>
        <end position="239"/>
    </location>
</feature>
<dbReference type="Pfam" id="PF01490">
    <property type="entry name" value="Aa_trans"/>
    <property type="match status" value="1"/>
</dbReference>
<gene>
    <name evidence="8" type="ORF">MEUPH1_LOCUS15011</name>
</gene>
<evidence type="ECO:0000313" key="8">
    <source>
        <dbReference type="EMBL" id="CAI6359619.1"/>
    </source>
</evidence>
<evidence type="ECO:0000259" key="7">
    <source>
        <dbReference type="Pfam" id="PF01490"/>
    </source>
</evidence>
<sequence>MKHTVNLNGHGADGHNGNDGDGNVGTQGWRRGKGGKKQLPYDPFQMRDDSNSTTATGALLHLIKSSLGSGVLAMPNAFKNGGLIFGLFGTAAIGALCAHCIYLLVVCSQSLARRTRRPALGFADTAYEAFKTGPHRFRAWAAFARGFVNAALFCTYYFGNCVYVILVSASFKQVADNHTPEEWHFSIRTWILSLALPILPLGIVRSLRVLVPFSAVATTFILVGLGCSMAWVVIGVSPFSSKEAVLAAVPLPDMASRPWVGTIAHMPLFFATVVFAMEGIGTVLPIENSMRHPEHFLRARPCGVLNAAMTLVVFLYSMAGFLGYLRFGNSTEGSITLNLPNDLFAETVKIMVTLSILFSYGLQFCVPSEIVWARLRPWLRKRKWDAKYSLPTTDKDTSTMAVSTIAGSIVTMTTVTSTMNHTTNDEKKQTEVDELDDQEKFVEWEYYVMRALMILGTFGIAAIVPNLAPIISLFGAVFFSILGLMCPAVIHLVAFWEYNNGNENCENYEDSDSENDLRFDGVDNYAMFDDMGIECGNNSQRQQQRRMNNVESSTKNKGMSRLTAAKDVAIALLAIFAMVSGAYASLVDIFQSYGFSKEHTLNSTIEVITTTIGPGPESAFLLIQ</sequence>
<evidence type="ECO:0000313" key="9">
    <source>
        <dbReference type="Proteomes" id="UP001160148"/>
    </source>
</evidence>
<accession>A0AAV0WVI1</accession>
<feature type="transmembrane region" description="Helical" evidence="6">
    <location>
        <begin position="568"/>
        <end position="586"/>
    </location>
</feature>
<evidence type="ECO:0000256" key="4">
    <source>
        <dbReference type="ARBA" id="ARBA00023136"/>
    </source>
</evidence>
<evidence type="ECO:0000256" key="2">
    <source>
        <dbReference type="ARBA" id="ARBA00022692"/>
    </source>
</evidence>
<dbReference type="PANTHER" id="PTHR22950:SF494">
    <property type="entry name" value="GH04538P"/>
    <property type="match status" value="1"/>
</dbReference>